<keyword evidence="5" id="KW-1185">Reference proteome</keyword>
<dbReference type="PANTHER" id="PTHR10352">
    <property type="entry name" value="EUKARYOTIC TRANSLATION INITIATION FACTOR 3 SUBUNIT G"/>
    <property type="match status" value="1"/>
</dbReference>
<gene>
    <name evidence="4" type="ORF">SUZIE_185890</name>
</gene>
<dbReference type="SUPFAM" id="SSF54928">
    <property type="entry name" value="RNA-binding domain, RBD"/>
    <property type="match status" value="1"/>
</dbReference>
<feature type="domain" description="RRM" evidence="3">
    <location>
        <begin position="109"/>
        <end position="187"/>
    </location>
</feature>
<evidence type="ECO:0000259" key="3">
    <source>
        <dbReference type="PROSITE" id="PS50102"/>
    </source>
</evidence>
<proteinExistence type="predicted"/>
<name>A0AA41T2M4_SCICA</name>
<dbReference type="PROSITE" id="PS50102">
    <property type="entry name" value="RRM"/>
    <property type="match status" value="2"/>
</dbReference>
<evidence type="ECO:0000313" key="5">
    <source>
        <dbReference type="Proteomes" id="UP001166674"/>
    </source>
</evidence>
<comment type="caution">
    <text evidence="4">The sequence shown here is derived from an EMBL/GenBank/DDBJ whole genome shotgun (WGS) entry which is preliminary data.</text>
</comment>
<keyword evidence="1 2" id="KW-0694">RNA-binding</keyword>
<dbReference type="InterPro" id="IPR012677">
    <property type="entry name" value="Nucleotide-bd_a/b_plait_sf"/>
</dbReference>
<accession>A0AA41T2M4</accession>
<protein>
    <submittedName>
        <fullName evidence="4">ELAV-like protein 1</fullName>
    </submittedName>
</protein>
<sequence>MTQKDMEDMFSRFGQINSHVLVDQTTGLSRRVVLIGFDKRLEVEEATTSFNAHKPPGSSKSTTVKFAANPNQNKNRALLLHLYHSSPIGVDYMSGLSGVNAPVNTSLGWCIIFYNLGQDADEEILWQLFGPFGTVTNVKVICDFNTNKCKGFGFVTMTNYEEATKAIASLNGYHLGDKILQISFKTNKSHR</sequence>
<evidence type="ECO:0000313" key="4">
    <source>
        <dbReference type="EMBL" id="MBZ3886018.1"/>
    </source>
</evidence>
<dbReference type="EMBL" id="JAATJV010404299">
    <property type="protein sequence ID" value="MBZ3886018.1"/>
    <property type="molecule type" value="Genomic_DNA"/>
</dbReference>
<dbReference type="InterPro" id="IPR000504">
    <property type="entry name" value="RRM_dom"/>
</dbReference>
<dbReference type="Pfam" id="PF00076">
    <property type="entry name" value="RRM_1"/>
    <property type="match status" value="2"/>
</dbReference>
<feature type="domain" description="RRM" evidence="3">
    <location>
        <begin position="1"/>
        <end position="69"/>
    </location>
</feature>
<organism evidence="4 5">
    <name type="scientific">Sciurus carolinensis</name>
    <name type="common">Eastern gray squirrel</name>
    <dbReference type="NCBI Taxonomy" id="30640"/>
    <lineage>
        <taxon>Eukaryota</taxon>
        <taxon>Metazoa</taxon>
        <taxon>Chordata</taxon>
        <taxon>Craniata</taxon>
        <taxon>Vertebrata</taxon>
        <taxon>Euteleostomi</taxon>
        <taxon>Mammalia</taxon>
        <taxon>Eutheria</taxon>
        <taxon>Euarchontoglires</taxon>
        <taxon>Glires</taxon>
        <taxon>Rodentia</taxon>
        <taxon>Sciuromorpha</taxon>
        <taxon>Sciuridae</taxon>
        <taxon>Sciurinae</taxon>
        <taxon>Sciurini</taxon>
        <taxon>Sciurus</taxon>
    </lineage>
</organism>
<evidence type="ECO:0000256" key="1">
    <source>
        <dbReference type="ARBA" id="ARBA00022884"/>
    </source>
</evidence>
<dbReference type="SMART" id="SM00360">
    <property type="entry name" value="RRM"/>
    <property type="match status" value="1"/>
</dbReference>
<dbReference type="GO" id="GO:0003723">
    <property type="term" value="F:RNA binding"/>
    <property type="evidence" value="ECO:0007669"/>
    <property type="project" value="UniProtKB-UniRule"/>
</dbReference>
<dbReference type="AlphaFoldDB" id="A0AA41T2M4"/>
<evidence type="ECO:0000256" key="2">
    <source>
        <dbReference type="PROSITE-ProRule" id="PRU00176"/>
    </source>
</evidence>
<dbReference type="InterPro" id="IPR035979">
    <property type="entry name" value="RBD_domain_sf"/>
</dbReference>
<dbReference type="Proteomes" id="UP001166674">
    <property type="component" value="Unassembled WGS sequence"/>
</dbReference>
<dbReference type="FunFam" id="3.30.70.330:FF:000006">
    <property type="entry name" value="ELAV-like 3"/>
    <property type="match status" value="1"/>
</dbReference>
<dbReference type="Gene3D" id="3.30.70.330">
    <property type="match status" value="2"/>
</dbReference>
<reference evidence="4" key="1">
    <citation type="submission" date="2020-03" db="EMBL/GenBank/DDBJ databases">
        <title>Studies in the Genomics of Life Span.</title>
        <authorList>
            <person name="Glass D."/>
        </authorList>
    </citation>
    <scope>NUCLEOTIDE SEQUENCE</scope>
    <source>
        <strain evidence="4">SUZIE</strain>
        <tissue evidence="4">Muscle</tissue>
    </source>
</reference>